<evidence type="ECO:0000256" key="1">
    <source>
        <dbReference type="SAM" id="MobiDB-lite"/>
    </source>
</evidence>
<protein>
    <submittedName>
        <fullName evidence="4">LytTR family DNA-binding domain-containing protein</fullName>
    </submittedName>
</protein>
<gene>
    <name evidence="4" type="ORF">U0R22_006659</name>
</gene>
<reference evidence="4 5" key="1">
    <citation type="submission" date="2023-11" db="EMBL/GenBank/DDBJ databases">
        <authorList>
            <person name="Panchal A.K."/>
            <person name="Meaney J.S."/>
            <person name="Karas B.J."/>
            <person name="diCenzo G.C."/>
        </authorList>
    </citation>
    <scope>NUCLEOTIDE SEQUENCE [LARGE SCALE GENOMIC DNA]</scope>
    <source>
        <strain evidence="4 5">NZP2235</strain>
    </source>
</reference>
<evidence type="ECO:0000313" key="5">
    <source>
        <dbReference type="Proteomes" id="UP001322481"/>
    </source>
</evidence>
<accession>A0ABZ0VZ36</accession>
<feature type="region of interest" description="Disordered" evidence="1">
    <location>
        <begin position="150"/>
        <end position="179"/>
    </location>
</feature>
<evidence type="ECO:0000256" key="2">
    <source>
        <dbReference type="SAM" id="Phobius"/>
    </source>
</evidence>
<keyword evidence="5" id="KW-1185">Reference proteome</keyword>
<dbReference type="RefSeq" id="WP_322417238.1">
    <property type="nucleotide sequence ID" value="NZ_CP139858.1"/>
</dbReference>
<keyword evidence="2" id="KW-0812">Transmembrane</keyword>
<sequence>MNSTLLHSTLREMQALFASPRFWGALVAVSAILGVAGPFGTFQELAPLPRFAYWLALALATFSVGYLTMRLTLAAVFGAAGSRPVRSVVAGTVAGIPITAMVVLFNRSLFGGPLPSVIAAAGLFFNCSLISVAISFLIAMGRNPQGAAVTAPAAAAPPRGSAPSPQPSPPQPTRPPLLDRLPHAARGKLLYLSMQDHYVEVHTDKGSTLILMRLADAIREVGDTPGVQVHRSHWVALDAVIGSRRKDGKLFLNLSDDAMLPVSRSCIDAVRKAGLA</sequence>
<dbReference type="Pfam" id="PF04397">
    <property type="entry name" value="LytTR"/>
    <property type="match status" value="1"/>
</dbReference>
<organism evidence="4 5">
    <name type="scientific">Mesorhizobium huakuii</name>
    <dbReference type="NCBI Taxonomy" id="28104"/>
    <lineage>
        <taxon>Bacteria</taxon>
        <taxon>Pseudomonadati</taxon>
        <taxon>Pseudomonadota</taxon>
        <taxon>Alphaproteobacteria</taxon>
        <taxon>Hyphomicrobiales</taxon>
        <taxon>Phyllobacteriaceae</taxon>
        <taxon>Mesorhizobium</taxon>
    </lineage>
</organism>
<keyword evidence="2" id="KW-1133">Transmembrane helix</keyword>
<proteinExistence type="predicted"/>
<dbReference type="SMART" id="SM00850">
    <property type="entry name" value="LytTR"/>
    <property type="match status" value="1"/>
</dbReference>
<dbReference type="Gene3D" id="2.40.50.1020">
    <property type="entry name" value="LytTr DNA-binding domain"/>
    <property type="match status" value="1"/>
</dbReference>
<evidence type="ECO:0000313" key="4">
    <source>
        <dbReference type="EMBL" id="WQC02414.1"/>
    </source>
</evidence>
<keyword evidence="4" id="KW-0238">DNA-binding</keyword>
<feature type="domain" description="HTH LytTR-type" evidence="3">
    <location>
        <begin position="188"/>
        <end position="276"/>
    </location>
</feature>
<feature type="transmembrane region" description="Helical" evidence="2">
    <location>
        <begin position="51"/>
        <end position="73"/>
    </location>
</feature>
<feature type="transmembrane region" description="Helical" evidence="2">
    <location>
        <begin position="21"/>
        <end position="39"/>
    </location>
</feature>
<dbReference type="EMBL" id="CP139858">
    <property type="protein sequence ID" value="WQC02414.1"/>
    <property type="molecule type" value="Genomic_DNA"/>
</dbReference>
<feature type="transmembrane region" description="Helical" evidence="2">
    <location>
        <begin position="85"/>
        <end position="105"/>
    </location>
</feature>
<dbReference type="GO" id="GO:0003677">
    <property type="term" value="F:DNA binding"/>
    <property type="evidence" value="ECO:0007669"/>
    <property type="project" value="UniProtKB-KW"/>
</dbReference>
<feature type="transmembrane region" description="Helical" evidence="2">
    <location>
        <begin position="117"/>
        <end position="139"/>
    </location>
</feature>
<evidence type="ECO:0000259" key="3">
    <source>
        <dbReference type="PROSITE" id="PS50930"/>
    </source>
</evidence>
<dbReference type="PROSITE" id="PS50930">
    <property type="entry name" value="HTH_LYTTR"/>
    <property type="match status" value="1"/>
</dbReference>
<feature type="compositionally biased region" description="Low complexity" evidence="1">
    <location>
        <begin position="150"/>
        <end position="163"/>
    </location>
</feature>
<name>A0ABZ0VZ36_9HYPH</name>
<dbReference type="Proteomes" id="UP001322481">
    <property type="component" value="Chromosome"/>
</dbReference>
<dbReference type="InterPro" id="IPR007492">
    <property type="entry name" value="LytTR_DNA-bd_dom"/>
</dbReference>
<feature type="compositionally biased region" description="Pro residues" evidence="1">
    <location>
        <begin position="164"/>
        <end position="175"/>
    </location>
</feature>
<keyword evidence="2" id="KW-0472">Membrane</keyword>